<protein>
    <submittedName>
        <fullName evidence="2">Uncharacterized protein</fullName>
    </submittedName>
</protein>
<evidence type="ECO:0000313" key="2">
    <source>
        <dbReference type="EMBL" id="RZU41915.1"/>
    </source>
</evidence>
<dbReference type="EMBL" id="SHKW01000001">
    <property type="protein sequence ID" value="RZU41915.1"/>
    <property type="molecule type" value="Genomic_DNA"/>
</dbReference>
<sequence>MDERRKRDAFNFELNSSGKNGAEFEGGWTPAKYRAFAKRIDQHPDNLKMTREEFSAELARREGQSHESDRNRSRDQLAYGARERKPQFGPATARSVGAVA</sequence>
<keyword evidence="3" id="KW-1185">Reference proteome</keyword>
<evidence type="ECO:0000313" key="3">
    <source>
        <dbReference type="Proteomes" id="UP000292958"/>
    </source>
</evidence>
<accession>A0A4Q7YXS5</accession>
<comment type="caution">
    <text evidence="2">The sequence shown here is derived from an EMBL/GenBank/DDBJ whole genome shotgun (WGS) entry which is preliminary data.</text>
</comment>
<feature type="compositionally biased region" description="Basic and acidic residues" evidence="1">
    <location>
        <begin position="56"/>
        <end position="86"/>
    </location>
</feature>
<dbReference type="Proteomes" id="UP000292958">
    <property type="component" value="Unassembled WGS sequence"/>
</dbReference>
<proteinExistence type="predicted"/>
<feature type="region of interest" description="Disordered" evidence="1">
    <location>
        <begin position="56"/>
        <end position="100"/>
    </location>
</feature>
<dbReference type="AlphaFoldDB" id="A0A4Q7YXS5"/>
<organism evidence="2 3">
    <name type="scientific">Edaphobacter modestus</name>
    <dbReference type="NCBI Taxonomy" id="388466"/>
    <lineage>
        <taxon>Bacteria</taxon>
        <taxon>Pseudomonadati</taxon>
        <taxon>Acidobacteriota</taxon>
        <taxon>Terriglobia</taxon>
        <taxon>Terriglobales</taxon>
        <taxon>Acidobacteriaceae</taxon>
        <taxon>Edaphobacter</taxon>
    </lineage>
</organism>
<reference evidence="2 3" key="1">
    <citation type="submission" date="2019-02" db="EMBL/GenBank/DDBJ databases">
        <title>Genomic Encyclopedia of Archaeal and Bacterial Type Strains, Phase II (KMG-II): from individual species to whole genera.</title>
        <authorList>
            <person name="Goeker M."/>
        </authorList>
    </citation>
    <scope>NUCLEOTIDE SEQUENCE [LARGE SCALE GENOMIC DNA]</scope>
    <source>
        <strain evidence="2 3">DSM 18101</strain>
    </source>
</reference>
<gene>
    <name evidence="2" type="ORF">BDD14_3457</name>
</gene>
<name>A0A4Q7YXS5_9BACT</name>
<evidence type="ECO:0000256" key="1">
    <source>
        <dbReference type="SAM" id="MobiDB-lite"/>
    </source>
</evidence>